<dbReference type="InterPro" id="IPR010869">
    <property type="entry name" value="DUF1501"/>
</dbReference>
<accession>A0ABP9HCP5</accession>
<dbReference type="InterPro" id="IPR006311">
    <property type="entry name" value="TAT_signal"/>
</dbReference>
<dbReference type="RefSeq" id="WP_345711031.1">
    <property type="nucleotide sequence ID" value="NZ_BAABIL010000092.1"/>
</dbReference>
<keyword evidence="2" id="KW-1185">Reference proteome</keyword>
<evidence type="ECO:0000313" key="1">
    <source>
        <dbReference type="EMBL" id="GAA4967578.1"/>
    </source>
</evidence>
<name>A0ABP9HCP5_9ACTN</name>
<evidence type="ECO:0000313" key="2">
    <source>
        <dbReference type="Proteomes" id="UP001501195"/>
    </source>
</evidence>
<dbReference type="EMBL" id="BAABIL010000092">
    <property type="protein sequence ID" value="GAA4967578.1"/>
    <property type="molecule type" value="Genomic_DNA"/>
</dbReference>
<protein>
    <submittedName>
        <fullName evidence="1">DUF1501 domain-containing protein</fullName>
    </submittedName>
</protein>
<dbReference type="Pfam" id="PF07394">
    <property type="entry name" value="DUF1501"/>
    <property type="match status" value="1"/>
</dbReference>
<comment type="caution">
    <text evidence="1">The sequence shown here is derived from an EMBL/GenBank/DDBJ whole genome shotgun (WGS) entry which is preliminary data.</text>
</comment>
<proteinExistence type="predicted"/>
<dbReference type="Proteomes" id="UP001501195">
    <property type="component" value="Unassembled WGS sequence"/>
</dbReference>
<gene>
    <name evidence="1" type="ORF">GCM10023225_07690</name>
</gene>
<reference evidence="2" key="1">
    <citation type="journal article" date="2019" name="Int. J. Syst. Evol. Microbiol.">
        <title>The Global Catalogue of Microorganisms (GCM) 10K type strain sequencing project: providing services to taxonomists for standard genome sequencing and annotation.</title>
        <authorList>
            <consortium name="The Broad Institute Genomics Platform"/>
            <consortium name="The Broad Institute Genome Sequencing Center for Infectious Disease"/>
            <person name="Wu L."/>
            <person name="Ma J."/>
        </authorList>
    </citation>
    <scope>NUCLEOTIDE SEQUENCE [LARGE SCALE GENOMIC DNA]</scope>
    <source>
        <strain evidence="2">JCM 18126</strain>
    </source>
</reference>
<dbReference type="PANTHER" id="PTHR43737:SF1">
    <property type="entry name" value="DUF1501 DOMAIN-CONTAINING PROTEIN"/>
    <property type="match status" value="1"/>
</dbReference>
<dbReference type="PANTHER" id="PTHR43737">
    <property type="entry name" value="BLL7424 PROTEIN"/>
    <property type="match status" value="1"/>
</dbReference>
<dbReference type="PROSITE" id="PS51318">
    <property type="entry name" value="TAT"/>
    <property type="match status" value="1"/>
</dbReference>
<sequence>MTETTRTTARACAEGRAYAAAGAFSRRTMLKALGGTAVTLAATESVHTQVAMAAPGYTGDVLVVLSLRGGFDGLSAVVPGGDPNYYALRPTIGIPRSRLLQLDNSFGFHPALRPLLPLWQNGSLAVVHGVGSPEPTRSHFHAMAEMERAAPGTSTRTGWLDRTIGLRGTTSDDTFAAVQIGSSTAPQSLAGPAPELATNSLDSFRLLGPTAQKERTRWAACLDELHTTGPETIAVPGRAALAAAARIPGIAPASTTAGYPDSDLGRSLADVARLVKSGVGVQVATVDVGDWDMHDNLGKAGDGWMAEKLTDLSSAMVAFARDLGSRMSGVTMVTMSEFGRRANENGSGGLDHGHGNAMFVLGGGVNGGKVYGRWPGLAETQLVDGALAGTTDYRSVIGEVLSRRCGAGSLSSIFPGLAPVSALGLVRSR</sequence>
<organism evidence="1 2">
    <name type="scientific">Kineococcus glutinatus</name>
    <dbReference type="NCBI Taxonomy" id="1070872"/>
    <lineage>
        <taxon>Bacteria</taxon>
        <taxon>Bacillati</taxon>
        <taxon>Actinomycetota</taxon>
        <taxon>Actinomycetes</taxon>
        <taxon>Kineosporiales</taxon>
        <taxon>Kineosporiaceae</taxon>
        <taxon>Kineococcus</taxon>
    </lineage>
</organism>